<proteinExistence type="predicted"/>
<evidence type="ECO:0000313" key="7">
    <source>
        <dbReference type="EMBL" id="EGR29445.1"/>
    </source>
</evidence>
<dbReference type="Proteomes" id="UP000008983">
    <property type="component" value="Unassembled WGS sequence"/>
</dbReference>
<dbReference type="GO" id="GO:0005524">
    <property type="term" value="F:ATP binding"/>
    <property type="evidence" value="ECO:0007669"/>
    <property type="project" value="UniProtKB-KW"/>
</dbReference>
<sequence>MTTIVQKQTQTSDQNEQNNNKIKVQSNQKQIPFKNGTLYSQTPYSTVYQSFDLNTGKQYLVKSLKLTPTQNSINQKMIYKSIEKQFAQLRKLRNRNLVKYINSQINYSSQQIQIIYEFVPGGSISHMIKKFGPFNEKIISKYVGQILQGLEYLHKNNIIHKEIKGSNALIDTDGTIKLTNFGIQKNLFLNKQNNEQLYNKSPEQYEKQQFNTKTDVWDVGCLVIQMLTGVSPFRNLQKIQIPDKISVDCQEFLQKCLKDNACERSSISELMQTKFIQQDKSIIYIIINNFYKKIIYRFK</sequence>
<dbReference type="OrthoDB" id="285405at2759"/>
<dbReference type="OMA" id="DMDNDRD"/>
<reference evidence="7 8" key="1">
    <citation type="submission" date="2011-07" db="EMBL/GenBank/DDBJ databases">
        <authorList>
            <person name="Coyne R."/>
            <person name="Brami D."/>
            <person name="Johnson J."/>
            <person name="Hostetler J."/>
            <person name="Hannick L."/>
            <person name="Clark T."/>
            <person name="Cassidy-Hanley D."/>
            <person name="Inman J."/>
        </authorList>
    </citation>
    <scope>NUCLEOTIDE SEQUENCE [LARGE SCALE GENOMIC DNA]</scope>
    <source>
        <strain evidence="7 8">G5</strain>
    </source>
</reference>
<evidence type="ECO:0000313" key="8">
    <source>
        <dbReference type="Proteomes" id="UP000008983"/>
    </source>
</evidence>
<evidence type="ECO:0000259" key="6">
    <source>
        <dbReference type="PROSITE" id="PS50011"/>
    </source>
</evidence>
<dbReference type="Pfam" id="PF00069">
    <property type="entry name" value="Pkinase"/>
    <property type="match status" value="1"/>
</dbReference>
<accession>G0QZA5</accession>
<dbReference type="PROSITE" id="PS50011">
    <property type="entry name" value="PROTEIN_KINASE_DOM"/>
    <property type="match status" value="1"/>
</dbReference>
<evidence type="ECO:0000256" key="5">
    <source>
        <dbReference type="ARBA" id="ARBA00022840"/>
    </source>
</evidence>
<gene>
    <name evidence="7" type="ORF">IMG5_155520</name>
</gene>
<dbReference type="PANTHER" id="PTHR11584">
    <property type="entry name" value="SERINE/THREONINE PROTEIN KINASE"/>
    <property type="match status" value="1"/>
</dbReference>
<protein>
    <submittedName>
        <fullName evidence="7">Protein serine threonine kinase, putative</fullName>
        <ecNumber evidence="7">2.7.11.25</ecNumber>
    </submittedName>
</protein>
<dbReference type="PIRSF" id="PIRSF000654">
    <property type="entry name" value="Integrin-linked_kinase"/>
    <property type="match status" value="1"/>
</dbReference>
<keyword evidence="8" id="KW-1185">Reference proteome</keyword>
<dbReference type="GO" id="GO:0004709">
    <property type="term" value="F:MAP kinase kinase kinase activity"/>
    <property type="evidence" value="ECO:0007669"/>
    <property type="project" value="UniProtKB-EC"/>
</dbReference>
<dbReference type="AlphaFoldDB" id="G0QZA5"/>
<organism evidence="7 8">
    <name type="scientific">Ichthyophthirius multifiliis</name>
    <name type="common">White spot disease agent</name>
    <name type="synonym">Ich</name>
    <dbReference type="NCBI Taxonomy" id="5932"/>
    <lineage>
        <taxon>Eukaryota</taxon>
        <taxon>Sar</taxon>
        <taxon>Alveolata</taxon>
        <taxon>Ciliophora</taxon>
        <taxon>Intramacronucleata</taxon>
        <taxon>Oligohymenophorea</taxon>
        <taxon>Hymenostomatida</taxon>
        <taxon>Ophryoglenina</taxon>
        <taxon>Ichthyophthirius</taxon>
    </lineage>
</organism>
<dbReference type="EC" id="2.7.11.25" evidence="7"/>
<dbReference type="GeneID" id="14905547"/>
<feature type="domain" description="Protein kinase" evidence="6">
    <location>
        <begin position="33"/>
        <end position="276"/>
    </location>
</feature>
<dbReference type="InterPro" id="IPR000719">
    <property type="entry name" value="Prot_kinase_dom"/>
</dbReference>
<dbReference type="EMBL" id="GL984143">
    <property type="protein sequence ID" value="EGR29445.1"/>
    <property type="molecule type" value="Genomic_DNA"/>
</dbReference>
<keyword evidence="4 7" id="KW-0418">Kinase</keyword>
<evidence type="ECO:0000256" key="1">
    <source>
        <dbReference type="ARBA" id="ARBA00022527"/>
    </source>
</evidence>
<name>G0QZA5_ICHMU</name>
<dbReference type="SUPFAM" id="SSF56112">
    <property type="entry name" value="Protein kinase-like (PK-like)"/>
    <property type="match status" value="1"/>
</dbReference>
<keyword evidence="5" id="KW-0067">ATP-binding</keyword>
<dbReference type="PANTHER" id="PTHR11584:SF369">
    <property type="entry name" value="MITOGEN-ACTIVATED PROTEIN KINASE KINASE KINASE 19-RELATED"/>
    <property type="match status" value="1"/>
</dbReference>
<dbReference type="InterPro" id="IPR011009">
    <property type="entry name" value="Kinase-like_dom_sf"/>
</dbReference>
<keyword evidence="3" id="KW-0547">Nucleotide-binding</keyword>
<dbReference type="RefSeq" id="XP_004030681.1">
    <property type="nucleotide sequence ID" value="XM_004030633.1"/>
</dbReference>
<evidence type="ECO:0000256" key="4">
    <source>
        <dbReference type="ARBA" id="ARBA00022777"/>
    </source>
</evidence>
<evidence type="ECO:0000256" key="3">
    <source>
        <dbReference type="ARBA" id="ARBA00022741"/>
    </source>
</evidence>
<dbReference type="eggNOG" id="KOG0198">
    <property type="taxonomic scope" value="Eukaryota"/>
</dbReference>
<dbReference type="Gene3D" id="1.10.510.10">
    <property type="entry name" value="Transferase(Phosphotransferase) domain 1"/>
    <property type="match status" value="1"/>
</dbReference>
<evidence type="ECO:0000256" key="2">
    <source>
        <dbReference type="ARBA" id="ARBA00022679"/>
    </source>
</evidence>
<dbReference type="InParanoid" id="G0QZA5"/>
<keyword evidence="2 7" id="KW-0808">Transferase</keyword>
<keyword evidence="1" id="KW-0723">Serine/threonine-protein kinase</keyword>